<dbReference type="GO" id="GO:0008270">
    <property type="term" value="F:zinc ion binding"/>
    <property type="evidence" value="ECO:0007669"/>
    <property type="project" value="UniProtKB-KW"/>
</dbReference>
<dbReference type="PROSITE" id="PS50158">
    <property type="entry name" value="ZF_CCHC"/>
    <property type="match status" value="1"/>
</dbReference>
<feature type="compositionally biased region" description="Polar residues" evidence="2">
    <location>
        <begin position="148"/>
        <end position="160"/>
    </location>
</feature>
<dbReference type="SUPFAM" id="SSF57756">
    <property type="entry name" value="Retrovirus zinc finger-like domains"/>
    <property type="match status" value="1"/>
</dbReference>
<protein>
    <recommendedName>
        <fullName evidence="3">CCHC-type domain-containing protein</fullName>
    </recommendedName>
</protein>
<comment type="caution">
    <text evidence="4">The sequence shown here is derived from an EMBL/GenBank/DDBJ whole genome shotgun (WGS) entry which is preliminary data.</text>
</comment>
<dbReference type="Pfam" id="PF22936">
    <property type="entry name" value="Pol_BBD"/>
    <property type="match status" value="1"/>
</dbReference>
<dbReference type="InterPro" id="IPR057670">
    <property type="entry name" value="SH3_retrovirus"/>
</dbReference>
<dbReference type="PANTHER" id="PTHR35317:SF27">
    <property type="entry name" value="RETROVIRUS-RELATED POL POLYPROTEIN FROM TRANSPOSON TNT 1-94"/>
    <property type="match status" value="1"/>
</dbReference>
<dbReference type="GO" id="GO:0003676">
    <property type="term" value="F:nucleic acid binding"/>
    <property type="evidence" value="ECO:0007669"/>
    <property type="project" value="InterPro"/>
</dbReference>
<dbReference type="Proteomes" id="UP000323000">
    <property type="component" value="Chromosome 2"/>
</dbReference>
<dbReference type="InterPro" id="IPR036875">
    <property type="entry name" value="Znf_CCHC_sf"/>
</dbReference>
<evidence type="ECO:0000256" key="1">
    <source>
        <dbReference type="PROSITE-ProRule" id="PRU00047"/>
    </source>
</evidence>
<evidence type="ECO:0000313" key="4">
    <source>
        <dbReference type="EMBL" id="TXG69126.1"/>
    </source>
</evidence>
<reference evidence="5" key="1">
    <citation type="journal article" date="2019" name="Gigascience">
        <title>De novo genome assembly of the endangered Acer yangbiense, a plant species with extremely small populations endemic to Yunnan Province, China.</title>
        <authorList>
            <person name="Yang J."/>
            <person name="Wariss H.M."/>
            <person name="Tao L."/>
            <person name="Zhang R."/>
            <person name="Yun Q."/>
            <person name="Hollingsworth P."/>
            <person name="Dao Z."/>
            <person name="Luo G."/>
            <person name="Guo H."/>
            <person name="Ma Y."/>
            <person name="Sun W."/>
        </authorList>
    </citation>
    <scope>NUCLEOTIDE SEQUENCE [LARGE SCALE GENOMIC DNA]</scope>
    <source>
        <strain evidence="5">cv. Malutang</strain>
    </source>
</reference>
<keyword evidence="5" id="KW-1185">Reference proteome</keyword>
<name>A0A5C7IKY1_9ROSI</name>
<keyword evidence="1" id="KW-0862">Zinc</keyword>
<dbReference type="EMBL" id="VAHF01000002">
    <property type="protein sequence ID" value="TXG69126.1"/>
    <property type="molecule type" value="Genomic_DNA"/>
</dbReference>
<dbReference type="Pfam" id="PF13976">
    <property type="entry name" value="gag_pre-integrs"/>
    <property type="match status" value="1"/>
</dbReference>
<evidence type="ECO:0000313" key="5">
    <source>
        <dbReference type="Proteomes" id="UP000323000"/>
    </source>
</evidence>
<evidence type="ECO:0000259" key="3">
    <source>
        <dbReference type="PROSITE" id="PS50158"/>
    </source>
</evidence>
<feature type="compositionally biased region" description="Polar residues" evidence="2">
    <location>
        <begin position="540"/>
        <end position="550"/>
    </location>
</feature>
<dbReference type="OrthoDB" id="2013098at2759"/>
<dbReference type="Pfam" id="PF14223">
    <property type="entry name" value="Retrotran_gag_2"/>
    <property type="match status" value="1"/>
</dbReference>
<feature type="region of interest" description="Disordered" evidence="2">
    <location>
        <begin position="527"/>
        <end position="559"/>
    </location>
</feature>
<dbReference type="AlphaFoldDB" id="A0A5C7IKY1"/>
<dbReference type="PANTHER" id="PTHR35317">
    <property type="entry name" value="OS04G0629600 PROTEIN"/>
    <property type="match status" value="1"/>
</dbReference>
<feature type="region of interest" description="Disordered" evidence="2">
    <location>
        <begin position="122"/>
        <end position="181"/>
    </location>
</feature>
<gene>
    <name evidence="4" type="ORF">EZV62_004061</name>
</gene>
<keyword evidence="1" id="KW-0479">Metal-binding</keyword>
<dbReference type="InterPro" id="IPR025724">
    <property type="entry name" value="GAG-pre-integrase_dom"/>
</dbReference>
<feature type="domain" description="CCHC-type" evidence="3">
    <location>
        <begin position="190"/>
        <end position="203"/>
    </location>
</feature>
<proteinExistence type="predicted"/>
<dbReference type="InterPro" id="IPR054722">
    <property type="entry name" value="PolX-like_BBD"/>
</dbReference>
<dbReference type="InterPro" id="IPR001878">
    <property type="entry name" value="Znf_CCHC"/>
</dbReference>
<feature type="compositionally biased region" description="Basic and acidic residues" evidence="2">
    <location>
        <begin position="164"/>
        <end position="181"/>
    </location>
</feature>
<dbReference type="Pfam" id="PF25597">
    <property type="entry name" value="SH3_retrovirus"/>
    <property type="match status" value="1"/>
</dbReference>
<organism evidence="4 5">
    <name type="scientific">Acer yangbiense</name>
    <dbReference type="NCBI Taxonomy" id="1000413"/>
    <lineage>
        <taxon>Eukaryota</taxon>
        <taxon>Viridiplantae</taxon>
        <taxon>Streptophyta</taxon>
        <taxon>Embryophyta</taxon>
        <taxon>Tracheophyta</taxon>
        <taxon>Spermatophyta</taxon>
        <taxon>Magnoliopsida</taxon>
        <taxon>eudicotyledons</taxon>
        <taxon>Gunneridae</taxon>
        <taxon>Pentapetalae</taxon>
        <taxon>rosids</taxon>
        <taxon>malvids</taxon>
        <taxon>Sapindales</taxon>
        <taxon>Sapindaceae</taxon>
        <taxon>Hippocastanoideae</taxon>
        <taxon>Acereae</taxon>
        <taxon>Acer</taxon>
    </lineage>
</organism>
<evidence type="ECO:0000256" key="2">
    <source>
        <dbReference type="SAM" id="MobiDB-lite"/>
    </source>
</evidence>
<accession>A0A5C7IKY1</accession>
<sequence length="559" mass="64157">MKKKYQGSSRVKRAQLQALKKDFETLQMKDSESVTNYCARTMGIANKMRFHGEQMKDVAIVEKILRSLAPKYDYVVCSIEESKDIDTFSLDELQSSLLVHEQKMNRSSSSDEQALKAFTFAESSNTRGRGRGRGRGMGGRGNRDGDRQYQNFNNDQSNFQGRGRGRDHQFDTHGRGRGRDHQFDKSKVECFRCHKFGHYSSECYVKLPQDKEKWEKSNFVEKTELETLLMTYHVKKEPEPDVWYVDIGYSNHMCGSKSSFSSLIEGFHTTVSFGDCSTVNVMGKGDIQIKTKNGLQKQSPMFFYVPDLKSNLLSAGQLQEKGYIITIQNGACEIYDPSRGSIAVVQMSSNRLFPLQIKNVQTCLMTKVKDSSWLWHFRYGHLNFGGLRTLQQRNMVTGLPQIATPTQVCEECVVSKQHRNQFPQGKSWRAKKLLELVHSDICGPINPSSNEDEKRKKLNDKGQKYVFLGVSEASKAYKLFNPLTKKIVTSRDVIFYEENTWEWTKNGSRLHEIPDFFDEVEERIEPQLQSSNADHRTDHQLQSSNENPTANDLIDDQPR</sequence>
<keyword evidence="1" id="KW-0863">Zinc-finger</keyword>